<gene>
    <name evidence="1" type="ORF">MetexDRAFT_2672</name>
</gene>
<dbReference type="AlphaFoldDB" id="H1KJ60"/>
<dbReference type="PATRIC" id="fig|882800.3.peg.2623"/>
<reference evidence="1 2" key="1">
    <citation type="submission" date="2011-09" db="EMBL/GenBank/DDBJ databases">
        <title>The draft genome of Methylobacterium extorquens DSM 13060.</title>
        <authorList>
            <consortium name="US DOE Joint Genome Institute (JGI-PGF)"/>
            <person name="Lucas S."/>
            <person name="Han J."/>
            <person name="Lapidus A."/>
            <person name="Cheng J.-F."/>
            <person name="Goodwin L."/>
            <person name="Pitluck S."/>
            <person name="Peters L."/>
            <person name="Land M.L."/>
            <person name="Hauser L."/>
            <person name="Koskimaki J."/>
            <person name="Halonen O."/>
            <person name="Pirttila A."/>
            <person name="Frank C."/>
            <person name="Woyke T.J."/>
        </authorList>
    </citation>
    <scope>NUCLEOTIDE SEQUENCE [LARGE SCALE GENOMIC DNA]</scope>
    <source>
        <strain evidence="1 2">DSM 13060</strain>
    </source>
</reference>
<dbReference type="Proteomes" id="UP000004382">
    <property type="component" value="Unassembled WGS sequence"/>
</dbReference>
<dbReference type="RefSeq" id="WP_003600311.1">
    <property type="nucleotide sequence ID" value="NZ_AGJK01000062.1"/>
</dbReference>
<evidence type="ECO:0000313" key="2">
    <source>
        <dbReference type="Proteomes" id="UP000004382"/>
    </source>
</evidence>
<dbReference type="EMBL" id="AGJK01000062">
    <property type="protein sequence ID" value="EHP92439.1"/>
    <property type="molecule type" value="Genomic_DNA"/>
</dbReference>
<accession>H1KJ60</accession>
<proteinExistence type="predicted"/>
<comment type="caution">
    <text evidence="1">The sequence shown here is derived from an EMBL/GenBank/DDBJ whole genome shotgun (WGS) entry which is preliminary data.</text>
</comment>
<evidence type="ECO:0000313" key="1">
    <source>
        <dbReference type="EMBL" id="EHP92439.1"/>
    </source>
</evidence>
<name>H1KJ60_METEX</name>
<organism evidence="1 2">
    <name type="scientific">Methylorubrum extorquens DSM 13060</name>
    <dbReference type="NCBI Taxonomy" id="882800"/>
    <lineage>
        <taxon>Bacteria</taxon>
        <taxon>Pseudomonadati</taxon>
        <taxon>Pseudomonadota</taxon>
        <taxon>Alphaproteobacteria</taxon>
        <taxon>Hyphomicrobiales</taxon>
        <taxon>Methylobacteriaceae</taxon>
        <taxon>Methylorubrum</taxon>
    </lineage>
</organism>
<sequence length="98" mass="10973">MNSLPTAPACATLPTRLKGARTPERDDIAAELMRVYLNVVAVDHQKVRELTHALFGGLEQRGYDRATCVEQVRGMAHRVQVRMARQSSREGRDCPPED</sequence>
<protein>
    <submittedName>
        <fullName evidence="1">Uncharacterized protein</fullName>
    </submittedName>
</protein>